<evidence type="ECO:0000313" key="1">
    <source>
        <dbReference type="EMBL" id="KAJ8674848.1"/>
    </source>
</evidence>
<dbReference type="Proteomes" id="UP001239111">
    <property type="component" value="Chromosome 2"/>
</dbReference>
<organism evidence="1 2">
    <name type="scientific">Eretmocerus hayati</name>
    <dbReference type="NCBI Taxonomy" id="131215"/>
    <lineage>
        <taxon>Eukaryota</taxon>
        <taxon>Metazoa</taxon>
        <taxon>Ecdysozoa</taxon>
        <taxon>Arthropoda</taxon>
        <taxon>Hexapoda</taxon>
        <taxon>Insecta</taxon>
        <taxon>Pterygota</taxon>
        <taxon>Neoptera</taxon>
        <taxon>Endopterygota</taxon>
        <taxon>Hymenoptera</taxon>
        <taxon>Apocrita</taxon>
        <taxon>Proctotrupomorpha</taxon>
        <taxon>Chalcidoidea</taxon>
        <taxon>Aphelinidae</taxon>
        <taxon>Aphelininae</taxon>
        <taxon>Eretmocerus</taxon>
    </lineage>
</organism>
<sequence>MAIGKKIYVVKSFNAPMKVEASCTLYFELSDRAIKRLQQSNSSLHELSLKNEYEILFESGKHSDVTVTVDNHKLHLHINILSSRSTVFACMFDSELGENTPRFLFIDDASFEVMREFFRYIYAAKVKNLESIAVELLIVADKYAVEGLKTICEQNLIRNLKSENAVEYLNLAYLHYKLGSSVKGIFFFYYITWLKWTKIQGFDLQMGFHG</sequence>
<gene>
    <name evidence="1" type="ORF">QAD02_010634</name>
</gene>
<keyword evidence="2" id="KW-1185">Reference proteome</keyword>
<name>A0ACC2NVE3_9HYME</name>
<evidence type="ECO:0000313" key="2">
    <source>
        <dbReference type="Proteomes" id="UP001239111"/>
    </source>
</evidence>
<dbReference type="EMBL" id="CM056742">
    <property type="protein sequence ID" value="KAJ8674848.1"/>
    <property type="molecule type" value="Genomic_DNA"/>
</dbReference>
<accession>A0ACC2NVE3</accession>
<reference evidence="1" key="1">
    <citation type="submission" date="2023-04" db="EMBL/GenBank/DDBJ databases">
        <title>A chromosome-level genome assembly of the parasitoid wasp Eretmocerus hayati.</title>
        <authorList>
            <person name="Zhong Y."/>
            <person name="Liu S."/>
            <person name="Liu Y."/>
        </authorList>
    </citation>
    <scope>NUCLEOTIDE SEQUENCE</scope>
    <source>
        <strain evidence="1">ZJU_SS_LIU_2023</strain>
    </source>
</reference>
<protein>
    <submittedName>
        <fullName evidence="1">Uncharacterized protein</fullName>
    </submittedName>
</protein>
<proteinExistence type="predicted"/>
<comment type="caution">
    <text evidence="1">The sequence shown here is derived from an EMBL/GenBank/DDBJ whole genome shotgun (WGS) entry which is preliminary data.</text>
</comment>